<dbReference type="GO" id="GO:0032263">
    <property type="term" value="P:GMP salvage"/>
    <property type="evidence" value="ECO:0007669"/>
    <property type="project" value="TreeGrafter"/>
</dbReference>
<dbReference type="GO" id="GO:0006166">
    <property type="term" value="P:purine ribonucleoside salvage"/>
    <property type="evidence" value="ECO:0007669"/>
    <property type="project" value="UniProtKB-KW"/>
</dbReference>
<feature type="domain" description="Phosphoribosyltransferase" evidence="16">
    <location>
        <begin position="18"/>
        <end position="169"/>
    </location>
</feature>
<accession>A0A9D9E4S5</accession>
<dbReference type="GO" id="GO:0052657">
    <property type="term" value="F:guanine phosphoribosyltransferase activity"/>
    <property type="evidence" value="ECO:0007669"/>
    <property type="project" value="UniProtKB-ARBA"/>
</dbReference>
<comment type="similarity">
    <text evidence="4 15">Belongs to the purine/pyrimidine phosphoribosyltransferase family.</text>
</comment>
<comment type="subcellular location">
    <subcellularLocation>
        <location evidence="2 15">Cytoplasm</location>
    </subcellularLocation>
</comment>
<dbReference type="CDD" id="cd06223">
    <property type="entry name" value="PRTases_typeI"/>
    <property type="match status" value="1"/>
</dbReference>
<proteinExistence type="inferred from homology"/>
<protein>
    <recommendedName>
        <fullName evidence="5 15">Hypoxanthine phosphoribosyltransferase</fullName>
        <ecNumber evidence="5 15">2.4.2.8</ecNumber>
    </recommendedName>
</protein>
<comment type="pathway">
    <text evidence="3 15">Purine metabolism; IMP biosynthesis via salvage pathway; IMP from hypoxanthine: step 1/1.</text>
</comment>
<keyword evidence="12 15" id="KW-0460">Magnesium</keyword>
<dbReference type="Gene3D" id="3.40.50.2020">
    <property type="match status" value="1"/>
</dbReference>
<evidence type="ECO:0000256" key="1">
    <source>
        <dbReference type="ARBA" id="ARBA00001946"/>
    </source>
</evidence>
<keyword evidence="11 15" id="KW-0547">Nucleotide-binding</keyword>
<organism evidence="17 18">
    <name type="scientific">Candidatus Ornithospirochaeta stercoripullorum</name>
    <dbReference type="NCBI Taxonomy" id="2840899"/>
    <lineage>
        <taxon>Bacteria</taxon>
        <taxon>Pseudomonadati</taxon>
        <taxon>Spirochaetota</taxon>
        <taxon>Spirochaetia</taxon>
        <taxon>Spirochaetales</taxon>
        <taxon>Spirochaetaceae</taxon>
        <taxon>Spirochaetaceae incertae sedis</taxon>
        <taxon>Candidatus Ornithospirochaeta</taxon>
    </lineage>
</organism>
<dbReference type="InterPro" id="IPR050408">
    <property type="entry name" value="HGPRT"/>
</dbReference>
<evidence type="ECO:0000256" key="4">
    <source>
        <dbReference type="ARBA" id="ARBA00008391"/>
    </source>
</evidence>
<dbReference type="NCBIfam" id="TIGR01203">
    <property type="entry name" value="HGPRTase"/>
    <property type="match status" value="1"/>
</dbReference>
<evidence type="ECO:0000256" key="12">
    <source>
        <dbReference type="ARBA" id="ARBA00022842"/>
    </source>
</evidence>
<dbReference type="EC" id="2.4.2.8" evidence="5 15"/>
<name>A0A9D9E4S5_9SPIO</name>
<dbReference type="InterPro" id="IPR029057">
    <property type="entry name" value="PRTase-like"/>
</dbReference>
<dbReference type="EMBL" id="JADIMT010000100">
    <property type="protein sequence ID" value="MBO8437099.1"/>
    <property type="molecule type" value="Genomic_DNA"/>
</dbReference>
<evidence type="ECO:0000256" key="5">
    <source>
        <dbReference type="ARBA" id="ARBA00011895"/>
    </source>
</evidence>
<evidence type="ECO:0000256" key="13">
    <source>
        <dbReference type="ARBA" id="ARBA00048811"/>
    </source>
</evidence>
<comment type="caution">
    <text evidence="17">The sequence shown here is derived from an EMBL/GenBank/DDBJ whole genome shotgun (WGS) entry which is preliminary data.</text>
</comment>
<evidence type="ECO:0000313" key="18">
    <source>
        <dbReference type="Proteomes" id="UP000823615"/>
    </source>
</evidence>
<keyword evidence="8 15" id="KW-0808">Transferase</keyword>
<dbReference type="GO" id="GO:0046100">
    <property type="term" value="P:hypoxanthine metabolic process"/>
    <property type="evidence" value="ECO:0007669"/>
    <property type="project" value="TreeGrafter"/>
</dbReference>
<keyword evidence="9 15" id="KW-0479">Metal-binding</keyword>
<evidence type="ECO:0000256" key="10">
    <source>
        <dbReference type="ARBA" id="ARBA00022726"/>
    </source>
</evidence>
<evidence type="ECO:0000256" key="8">
    <source>
        <dbReference type="ARBA" id="ARBA00022679"/>
    </source>
</evidence>
<dbReference type="Pfam" id="PF00156">
    <property type="entry name" value="Pribosyltran"/>
    <property type="match status" value="1"/>
</dbReference>
<dbReference type="PANTHER" id="PTHR43340">
    <property type="entry name" value="HYPOXANTHINE-GUANINE PHOSPHORIBOSYLTRANSFERASE"/>
    <property type="match status" value="1"/>
</dbReference>
<evidence type="ECO:0000256" key="9">
    <source>
        <dbReference type="ARBA" id="ARBA00022723"/>
    </source>
</evidence>
<reference evidence="17" key="1">
    <citation type="submission" date="2020-10" db="EMBL/GenBank/DDBJ databases">
        <authorList>
            <person name="Gilroy R."/>
        </authorList>
    </citation>
    <scope>NUCLEOTIDE SEQUENCE</scope>
    <source>
        <strain evidence="17">7293</strain>
    </source>
</reference>
<dbReference type="GO" id="GO:0032264">
    <property type="term" value="P:IMP salvage"/>
    <property type="evidence" value="ECO:0007669"/>
    <property type="project" value="TreeGrafter"/>
</dbReference>
<dbReference type="Proteomes" id="UP000823615">
    <property type="component" value="Unassembled WGS sequence"/>
</dbReference>
<dbReference type="GO" id="GO:0000287">
    <property type="term" value="F:magnesium ion binding"/>
    <property type="evidence" value="ECO:0007669"/>
    <property type="project" value="TreeGrafter"/>
</dbReference>
<dbReference type="SUPFAM" id="SSF53271">
    <property type="entry name" value="PRTase-like"/>
    <property type="match status" value="1"/>
</dbReference>
<dbReference type="GO" id="GO:0004422">
    <property type="term" value="F:hypoxanthine phosphoribosyltransferase activity"/>
    <property type="evidence" value="ECO:0007669"/>
    <property type="project" value="InterPro"/>
</dbReference>
<dbReference type="GO" id="GO:0000166">
    <property type="term" value="F:nucleotide binding"/>
    <property type="evidence" value="ECO:0007669"/>
    <property type="project" value="UniProtKB-KW"/>
</dbReference>
<evidence type="ECO:0000256" key="14">
    <source>
        <dbReference type="ARBA" id="ARBA00049402"/>
    </source>
</evidence>
<evidence type="ECO:0000256" key="6">
    <source>
        <dbReference type="ARBA" id="ARBA00022490"/>
    </source>
</evidence>
<evidence type="ECO:0000256" key="7">
    <source>
        <dbReference type="ARBA" id="ARBA00022676"/>
    </source>
</evidence>
<keyword evidence="6 15" id="KW-0963">Cytoplasm</keyword>
<dbReference type="FunFam" id="3.40.50.2020:FF:000006">
    <property type="entry name" value="Hypoxanthine phosphoribosyltransferase"/>
    <property type="match status" value="1"/>
</dbReference>
<comment type="catalytic activity">
    <reaction evidence="13">
        <text>GMP + diphosphate = guanine + 5-phospho-alpha-D-ribose 1-diphosphate</text>
        <dbReference type="Rhea" id="RHEA:25424"/>
        <dbReference type="ChEBI" id="CHEBI:16235"/>
        <dbReference type="ChEBI" id="CHEBI:33019"/>
        <dbReference type="ChEBI" id="CHEBI:58017"/>
        <dbReference type="ChEBI" id="CHEBI:58115"/>
        <dbReference type="EC" id="2.4.2.8"/>
    </reaction>
    <physiologicalReaction direction="right-to-left" evidence="13">
        <dbReference type="Rhea" id="RHEA:25426"/>
    </physiologicalReaction>
</comment>
<evidence type="ECO:0000256" key="11">
    <source>
        <dbReference type="ARBA" id="ARBA00022741"/>
    </source>
</evidence>
<comment type="catalytic activity">
    <reaction evidence="14">
        <text>IMP + diphosphate = hypoxanthine + 5-phospho-alpha-D-ribose 1-diphosphate</text>
        <dbReference type="Rhea" id="RHEA:17973"/>
        <dbReference type="ChEBI" id="CHEBI:17368"/>
        <dbReference type="ChEBI" id="CHEBI:33019"/>
        <dbReference type="ChEBI" id="CHEBI:58017"/>
        <dbReference type="ChEBI" id="CHEBI:58053"/>
        <dbReference type="EC" id="2.4.2.8"/>
    </reaction>
    <physiologicalReaction direction="right-to-left" evidence="14">
        <dbReference type="Rhea" id="RHEA:17975"/>
    </physiologicalReaction>
</comment>
<sequence length="185" mass="21164">MAEERTSLPGDLRRVLFDEETIKQRVSELADEINQAYKDIEEPLILVGVLKGSFIYMADLSRRLTIPHVVDFIAISSYGNKGDKRGEVRLLMDTRENLAGHHVLIVEDILDSGSTLDYLTKAFKARGTKSVETTVFLDKPSRHLVNIDIRFRGFEIPDVWVVGYGLDYKERHRTLPYIAEMIPEN</sequence>
<keyword evidence="10 15" id="KW-0660">Purine salvage</keyword>
<dbReference type="InterPro" id="IPR005904">
    <property type="entry name" value="Hxn_phspho_trans"/>
</dbReference>
<evidence type="ECO:0000256" key="15">
    <source>
        <dbReference type="RuleBase" id="RU364099"/>
    </source>
</evidence>
<evidence type="ECO:0000256" key="2">
    <source>
        <dbReference type="ARBA" id="ARBA00004496"/>
    </source>
</evidence>
<dbReference type="InterPro" id="IPR000836">
    <property type="entry name" value="PRTase_dom"/>
</dbReference>
<dbReference type="AlphaFoldDB" id="A0A9D9E4S5"/>
<dbReference type="PANTHER" id="PTHR43340:SF1">
    <property type="entry name" value="HYPOXANTHINE PHOSPHORIBOSYLTRANSFERASE"/>
    <property type="match status" value="1"/>
</dbReference>
<keyword evidence="7 15" id="KW-0328">Glycosyltransferase</keyword>
<evidence type="ECO:0000256" key="3">
    <source>
        <dbReference type="ARBA" id="ARBA00004669"/>
    </source>
</evidence>
<dbReference type="GO" id="GO:0006178">
    <property type="term" value="P:guanine salvage"/>
    <property type="evidence" value="ECO:0007669"/>
    <property type="project" value="TreeGrafter"/>
</dbReference>
<evidence type="ECO:0000259" key="16">
    <source>
        <dbReference type="Pfam" id="PF00156"/>
    </source>
</evidence>
<comment type="cofactor">
    <cofactor evidence="1 15">
        <name>Mg(2+)</name>
        <dbReference type="ChEBI" id="CHEBI:18420"/>
    </cofactor>
</comment>
<reference evidence="17" key="2">
    <citation type="journal article" date="2021" name="PeerJ">
        <title>Extensive microbial diversity within the chicken gut microbiome revealed by metagenomics and culture.</title>
        <authorList>
            <person name="Gilroy R."/>
            <person name="Ravi A."/>
            <person name="Getino M."/>
            <person name="Pursley I."/>
            <person name="Horton D.L."/>
            <person name="Alikhan N.F."/>
            <person name="Baker D."/>
            <person name="Gharbi K."/>
            <person name="Hall N."/>
            <person name="Watson M."/>
            <person name="Adriaenssens E.M."/>
            <person name="Foster-Nyarko E."/>
            <person name="Jarju S."/>
            <person name="Secka A."/>
            <person name="Antonio M."/>
            <person name="Oren A."/>
            <person name="Chaudhuri R.R."/>
            <person name="La Ragione R."/>
            <person name="Hildebrand F."/>
            <person name="Pallen M.J."/>
        </authorList>
    </citation>
    <scope>NUCLEOTIDE SEQUENCE</scope>
    <source>
        <strain evidence="17">7293</strain>
    </source>
</reference>
<dbReference type="GO" id="GO:0005829">
    <property type="term" value="C:cytosol"/>
    <property type="evidence" value="ECO:0007669"/>
    <property type="project" value="TreeGrafter"/>
</dbReference>
<gene>
    <name evidence="17" type="primary">hpt</name>
    <name evidence="17" type="ORF">IAA97_08990</name>
</gene>
<evidence type="ECO:0000313" key="17">
    <source>
        <dbReference type="EMBL" id="MBO8437099.1"/>
    </source>
</evidence>